<dbReference type="SUPFAM" id="SSF69318">
    <property type="entry name" value="Integrin alpha N-terminal domain"/>
    <property type="match status" value="1"/>
</dbReference>
<dbReference type="Ensembl" id="ENSNFUT00015034822.1">
    <property type="protein sequence ID" value="ENSNFUP00015033322.1"/>
    <property type="gene ID" value="ENSNFUG00015016307.1"/>
</dbReference>
<name>A0A8C6NXI3_NOTFU</name>
<proteinExistence type="predicted"/>
<dbReference type="InterPro" id="IPR013519">
    <property type="entry name" value="Int_alpha_beta-p"/>
</dbReference>
<dbReference type="GO" id="GO:0009897">
    <property type="term" value="C:external side of plasma membrane"/>
    <property type="evidence" value="ECO:0007669"/>
    <property type="project" value="TreeGrafter"/>
</dbReference>
<reference evidence="4" key="1">
    <citation type="submission" date="2014-08" db="EMBL/GenBank/DDBJ databases">
        <authorList>
            <person name="Senf B."/>
            <person name="Petzold A."/>
            <person name="Downie B.R."/>
            <person name="Koch P."/>
            <person name="Platzer M."/>
        </authorList>
    </citation>
    <scope>NUCLEOTIDE SEQUENCE [LARGE SCALE GENOMIC DNA]</scope>
    <source>
        <strain evidence="4">GRZ</strain>
    </source>
</reference>
<evidence type="ECO:0000313" key="4">
    <source>
        <dbReference type="Ensembl" id="ENSNFUP00015033322.1"/>
    </source>
</evidence>
<evidence type="ECO:0000313" key="5">
    <source>
        <dbReference type="Proteomes" id="UP000694548"/>
    </source>
</evidence>
<evidence type="ECO:0000256" key="3">
    <source>
        <dbReference type="SAM" id="Phobius"/>
    </source>
</evidence>
<evidence type="ECO:0000256" key="1">
    <source>
        <dbReference type="PROSITE-ProRule" id="PRU00803"/>
    </source>
</evidence>
<accession>A0A8C6NXI3</accession>
<protein>
    <recommendedName>
        <fullName evidence="6">Integrin, alpha 3a</fullName>
    </recommendedName>
</protein>
<dbReference type="GO" id="GO:0050900">
    <property type="term" value="P:leukocyte migration"/>
    <property type="evidence" value="ECO:0007669"/>
    <property type="project" value="TreeGrafter"/>
</dbReference>
<dbReference type="InterPro" id="IPR028994">
    <property type="entry name" value="Integrin_alpha_N"/>
</dbReference>
<evidence type="ECO:0008006" key="6">
    <source>
        <dbReference type="Google" id="ProtNLM"/>
    </source>
</evidence>
<feature type="region of interest" description="Disordered" evidence="2">
    <location>
        <begin position="1"/>
        <end position="22"/>
    </location>
</feature>
<feature type="transmembrane region" description="Helical" evidence="3">
    <location>
        <begin position="40"/>
        <end position="64"/>
    </location>
</feature>
<keyword evidence="5" id="KW-1185">Reference proteome</keyword>
<evidence type="ECO:0000256" key="2">
    <source>
        <dbReference type="SAM" id="MobiDB-lite"/>
    </source>
</evidence>
<dbReference type="GO" id="GO:0098609">
    <property type="term" value="P:cell-cell adhesion"/>
    <property type="evidence" value="ECO:0007669"/>
    <property type="project" value="TreeGrafter"/>
</dbReference>
<dbReference type="SMART" id="SM00191">
    <property type="entry name" value="Int_alpha"/>
    <property type="match status" value="1"/>
</dbReference>
<feature type="repeat" description="FG-GAP" evidence="1">
    <location>
        <begin position="63"/>
        <end position="130"/>
    </location>
</feature>
<reference evidence="4" key="3">
    <citation type="submission" date="2025-09" db="UniProtKB">
        <authorList>
            <consortium name="Ensembl"/>
        </authorList>
    </citation>
    <scope>IDENTIFICATION</scope>
</reference>
<dbReference type="PANTHER" id="PTHR23220:SF89">
    <property type="entry name" value="INTEGRIN ALPHA-3"/>
    <property type="match status" value="1"/>
</dbReference>
<dbReference type="GO" id="GO:0033627">
    <property type="term" value="P:cell adhesion mediated by integrin"/>
    <property type="evidence" value="ECO:0007669"/>
    <property type="project" value="TreeGrafter"/>
</dbReference>
<dbReference type="GO" id="GO:0008305">
    <property type="term" value="C:integrin complex"/>
    <property type="evidence" value="ECO:0007669"/>
    <property type="project" value="TreeGrafter"/>
</dbReference>
<dbReference type="AlphaFoldDB" id="A0A8C6NXI3"/>
<sequence length="183" mass="19688">MQTGQSGNQTDVLQQTRTSRNSRQHLQTNRNLILCKSKQVCVSMATGVCVVLSLCAGFCFAFNLDTSFPVLKRGEGGSLFGFSVTLHKDMKTGSHLLLIGAPRDWAEPNVPANRTGGVYSCPITADHLDCTRMKVVNPNLNPSKNLVEDMWLGVSVASQGGPSGRVLVSSLMSLSECSLTNNL</sequence>
<dbReference type="Proteomes" id="UP000694548">
    <property type="component" value="Chromosome sgr14"/>
</dbReference>
<dbReference type="GO" id="GO:0005178">
    <property type="term" value="F:integrin binding"/>
    <property type="evidence" value="ECO:0007669"/>
    <property type="project" value="TreeGrafter"/>
</dbReference>
<organism evidence="4 5">
    <name type="scientific">Nothobranchius furzeri</name>
    <name type="common">Turquoise killifish</name>
    <dbReference type="NCBI Taxonomy" id="105023"/>
    <lineage>
        <taxon>Eukaryota</taxon>
        <taxon>Metazoa</taxon>
        <taxon>Chordata</taxon>
        <taxon>Craniata</taxon>
        <taxon>Vertebrata</taxon>
        <taxon>Euteleostomi</taxon>
        <taxon>Actinopterygii</taxon>
        <taxon>Neopterygii</taxon>
        <taxon>Teleostei</taxon>
        <taxon>Neoteleostei</taxon>
        <taxon>Acanthomorphata</taxon>
        <taxon>Ovalentaria</taxon>
        <taxon>Atherinomorphae</taxon>
        <taxon>Cyprinodontiformes</taxon>
        <taxon>Nothobranchiidae</taxon>
        <taxon>Nothobranchius</taxon>
    </lineage>
</organism>
<dbReference type="Gene3D" id="2.130.10.130">
    <property type="entry name" value="Integrin alpha, N-terminal"/>
    <property type="match status" value="1"/>
</dbReference>
<keyword evidence="3" id="KW-1133">Transmembrane helix</keyword>
<reference evidence="4" key="2">
    <citation type="submission" date="2025-08" db="UniProtKB">
        <authorList>
            <consortium name="Ensembl"/>
        </authorList>
    </citation>
    <scope>IDENTIFICATION</scope>
</reference>
<dbReference type="PANTHER" id="PTHR23220">
    <property type="entry name" value="INTEGRIN ALPHA"/>
    <property type="match status" value="1"/>
</dbReference>
<dbReference type="GeneTree" id="ENSGT00940000157746"/>
<dbReference type="GO" id="GO:0007160">
    <property type="term" value="P:cell-matrix adhesion"/>
    <property type="evidence" value="ECO:0007669"/>
    <property type="project" value="TreeGrafter"/>
</dbReference>
<dbReference type="GO" id="GO:0007229">
    <property type="term" value="P:integrin-mediated signaling pathway"/>
    <property type="evidence" value="ECO:0007669"/>
    <property type="project" value="TreeGrafter"/>
</dbReference>
<keyword evidence="3" id="KW-0812">Transmembrane</keyword>
<keyword evidence="3" id="KW-0472">Membrane</keyword>
<dbReference type="PROSITE" id="PS51470">
    <property type="entry name" value="FG_GAP"/>
    <property type="match status" value="1"/>
</dbReference>